<sequence>MWFSQLFLKVDSGVSIELYKEDNSGKGLFLGEVRRANRVPDAIWNSKVYRIFPVDARTMCAFIEECADD</sequence>
<reference evidence="1 2" key="1">
    <citation type="submission" date="2020-08" db="EMBL/GenBank/DDBJ databases">
        <title>Genome public.</title>
        <authorList>
            <person name="Liu C."/>
            <person name="Sun Q."/>
        </authorList>
    </citation>
    <scope>NUCLEOTIDE SEQUENCE [LARGE SCALE GENOMIC DNA]</scope>
    <source>
        <strain evidence="1 2">NSJ-36</strain>
    </source>
</reference>
<organism evidence="1 2">
    <name type="scientific">Dorea hominis</name>
    <dbReference type="NCBI Taxonomy" id="2763040"/>
    <lineage>
        <taxon>Bacteria</taxon>
        <taxon>Bacillati</taxon>
        <taxon>Bacillota</taxon>
        <taxon>Clostridia</taxon>
        <taxon>Lachnospirales</taxon>
        <taxon>Lachnospiraceae</taxon>
        <taxon>Dorea</taxon>
    </lineage>
</organism>
<dbReference type="EMBL" id="JACOOY010000008">
    <property type="protein sequence ID" value="MBC5665122.1"/>
    <property type="molecule type" value="Genomic_DNA"/>
</dbReference>
<name>A0ABR7EUU0_9FIRM</name>
<accession>A0ABR7EUU0</accession>
<gene>
    <name evidence="1" type="ORF">H8S07_07490</name>
</gene>
<dbReference type="RefSeq" id="WP_186855769.1">
    <property type="nucleotide sequence ID" value="NZ_JACOOY010000008.1"/>
</dbReference>
<proteinExistence type="predicted"/>
<keyword evidence="2" id="KW-1185">Reference proteome</keyword>
<comment type="caution">
    <text evidence="1">The sequence shown here is derived from an EMBL/GenBank/DDBJ whole genome shotgun (WGS) entry which is preliminary data.</text>
</comment>
<protein>
    <submittedName>
        <fullName evidence="1">Uncharacterized protein</fullName>
    </submittedName>
</protein>
<evidence type="ECO:0000313" key="1">
    <source>
        <dbReference type="EMBL" id="MBC5665122.1"/>
    </source>
</evidence>
<evidence type="ECO:0000313" key="2">
    <source>
        <dbReference type="Proteomes" id="UP000647235"/>
    </source>
</evidence>
<dbReference type="Proteomes" id="UP000647235">
    <property type="component" value="Unassembled WGS sequence"/>
</dbReference>